<dbReference type="SMART" id="SM00091">
    <property type="entry name" value="PAS"/>
    <property type="match status" value="1"/>
</dbReference>
<dbReference type="SMART" id="SM00086">
    <property type="entry name" value="PAC"/>
    <property type="match status" value="1"/>
</dbReference>
<dbReference type="SMART" id="SM00052">
    <property type="entry name" value="EAL"/>
    <property type="match status" value="1"/>
</dbReference>
<dbReference type="InterPro" id="IPR029787">
    <property type="entry name" value="Nucleotide_cyclase"/>
</dbReference>
<dbReference type="NCBIfam" id="TIGR00254">
    <property type="entry name" value="GGDEF"/>
    <property type="match status" value="1"/>
</dbReference>
<dbReference type="GO" id="GO:0006355">
    <property type="term" value="P:regulation of DNA-templated transcription"/>
    <property type="evidence" value="ECO:0007669"/>
    <property type="project" value="InterPro"/>
</dbReference>
<dbReference type="PROSITE" id="PS50887">
    <property type="entry name" value="GGDEF"/>
    <property type="match status" value="1"/>
</dbReference>
<evidence type="ECO:0000313" key="5">
    <source>
        <dbReference type="EMBL" id="MBB4075260.1"/>
    </source>
</evidence>
<dbReference type="InterPro" id="IPR035919">
    <property type="entry name" value="EAL_sf"/>
</dbReference>
<proteinExistence type="predicted"/>
<evidence type="ECO:0000259" key="2">
    <source>
        <dbReference type="PROSITE" id="PS50113"/>
    </source>
</evidence>
<evidence type="ECO:0000259" key="1">
    <source>
        <dbReference type="PROSITE" id="PS50112"/>
    </source>
</evidence>
<keyword evidence="6" id="KW-1185">Reference proteome</keyword>
<dbReference type="PROSITE" id="PS50113">
    <property type="entry name" value="PAC"/>
    <property type="match status" value="1"/>
</dbReference>
<dbReference type="Gene3D" id="3.20.20.450">
    <property type="entry name" value="EAL domain"/>
    <property type="match status" value="1"/>
</dbReference>
<dbReference type="InterPro" id="IPR001633">
    <property type="entry name" value="EAL_dom"/>
</dbReference>
<dbReference type="CDD" id="cd01948">
    <property type="entry name" value="EAL"/>
    <property type="match status" value="1"/>
</dbReference>
<dbReference type="InterPro" id="IPR001610">
    <property type="entry name" value="PAC"/>
</dbReference>
<dbReference type="InterPro" id="IPR035965">
    <property type="entry name" value="PAS-like_dom_sf"/>
</dbReference>
<protein>
    <submittedName>
        <fullName evidence="5">Diguanylate cyclase (GGDEF)-like protein/PAS domain S-box-containing protein</fullName>
    </submittedName>
</protein>
<evidence type="ECO:0000259" key="4">
    <source>
        <dbReference type="PROSITE" id="PS50887"/>
    </source>
</evidence>
<dbReference type="InterPro" id="IPR043128">
    <property type="entry name" value="Rev_trsase/Diguanyl_cyclase"/>
</dbReference>
<dbReference type="Gene3D" id="3.30.450.20">
    <property type="entry name" value="PAS domain"/>
    <property type="match status" value="1"/>
</dbReference>
<dbReference type="InterPro" id="IPR000014">
    <property type="entry name" value="PAS"/>
</dbReference>
<dbReference type="PANTHER" id="PTHR44757:SF2">
    <property type="entry name" value="BIOFILM ARCHITECTURE MAINTENANCE PROTEIN MBAA"/>
    <property type="match status" value="1"/>
</dbReference>
<dbReference type="Proteomes" id="UP000559598">
    <property type="component" value="Unassembled WGS sequence"/>
</dbReference>
<dbReference type="InterPro" id="IPR000700">
    <property type="entry name" value="PAS-assoc_C"/>
</dbReference>
<dbReference type="SUPFAM" id="SSF55785">
    <property type="entry name" value="PYP-like sensor domain (PAS domain)"/>
    <property type="match status" value="1"/>
</dbReference>
<feature type="domain" description="PAS" evidence="1">
    <location>
        <begin position="14"/>
        <end position="85"/>
    </location>
</feature>
<comment type="caution">
    <text evidence="5">The sequence shown here is derived from an EMBL/GenBank/DDBJ whole genome shotgun (WGS) entry which is preliminary data.</text>
</comment>
<dbReference type="SUPFAM" id="SSF141868">
    <property type="entry name" value="EAL domain-like"/>
    <property type="match status" value="1"/>
</dbReference>
<dbReference type="FunFam" id="3.30.70.270:FF:000001">
    <property type="entry name" value="Diguanylate cyclase domain protein"/>
    <property type="match status" value="1"/>
</dbReference>
<dbReference type="AlphaFoldDB" id="A0A840DQG9"/>
<feature type="domain" description="PAC" evidence="2">
    <location>
        <begin position="87"/>
        <end position="139"/>
    </location>
</feature>
<dbReference type="InterPro" id="IPR013767">
    <property type="entry name" value="PAS_fold"/>
</dbReference>
<dbReference type="Pfam" id="PF00989">
    <property type="entry name" value="PAS"/>
    <property type="match status" value="1"/>
</dbReference>
<dbReference type="EMBL" id="JACIDE010000028">
    <property type="protein sequence ID" value="MBB4075260.1"/>
    <property type="molecule type" value="Genomic_DNA"/>
</dbReference>
<evidence type="ECO:0000313" key="6">
    <source>
        <dbReference type="Proteomes" id="UP000559598"/>
    </source>
</evidence>
<evidence type="ECO:0000259" key="3">
    <source>
        <dbReference type="PROSITE" id="PS50883"/>
    </source>
</evidence>
<dbReference type="PANTHER" id="PTHR44757">
    <property type="entry name" value="DIGUANYLATE CYCLASE DGCP"/>
    <property type="match status" value="1"/>
</dbReference>
<feature type="domain" description="EAL" evidence="3">
    <location>
        <begin position="313"/>
        <end position="566"/>
    </location>
</feature>
<dbReference type="RefSeq" id="WP_183185766.1">
    <property type="nucleotide sequence ID" value="NZ_BMNP01000028.1"/>
</dbReference>
<sequence>MSNRDVKLFEQTAFRNIIKHVVENIKEGIIITDENGDIVWVNEAFEVVTGYNREEMIGKNPRILQSGIHDRAFYKQMWKEIIEKGYWQGEIWNKRKDGELYVEWLTVHSIYDSEGRIANYVAIFSDITLQKNQLEQLKKMAHYDMVTGMPNRYLFTKRLEELMKTAQRYGQHLAVMFFDLDRFKFVNDTLGHHAGDLLLQKVAMRVKGILQKKDTIARFGGDEFVLIIPAIANDDEAVQVANMIVDALQAPFFINGQDIYVTASLGVSFFPRDGEDSALLIRSADRAMHSAKRKGKNRFELYNQLEHGSDAVDLALENDLHKAMERGEFSLHYQPLLHLRTNQIIGVEALIRWNHPKRGFISPATFIPLAEETGLIVAISQWVMEAACHQLKELQRYYPKMKMNINLSTSCFLQHELIDNLERVISCTNIDPRYLEIELTESTLMPNAAFAIERLVQIKKRQIKIAIDDFGTGFSSLSYLHRFPIDTLKIDKSFIRHLSSYRGEAAIVKAIIDMGRSLNVTVVAEGVETEKQYKFLKDYGCDCVQGYYISKPLPFDELLPFLHEWKAE</sequence>
<dbReference type="CDD" id="cd00130">
    <property type="entry name" value="PAS"/>
    <property type="match status" value="1"/>
</dbReference>
<dbReference type="Pfam" id="PF00990">
    <property type="entry name" value="GGDEF"/>
    <property type="match status" value="1"/>
</dbReference>
<dbReference type="SMART" id="SM00267">
    <property type="entry name" value="GGDEF"/>
    <property type="match status" value="1"/>
</dbReference>
<dbReference type="InterPro" id="IPR000160">
    <property type="entry name" value="GGDEF_dom"/>
</dbReference>
<gene>
    <name evidence="5" type="ORF">GGR02_003079</name>
</gene>
<dbReference type="SUPFAM" id="SSF55073">
    <property type="entry name" value="Nucleotide cyclase"/>
    <property type="match status" value="1"/>
</dbReference>
<dbReference type="NCBIfam" id="TIGR00229">
    <property type="entry name" value="sensory_box"/>
    <property type="match status" value="1"/>
</dbReference>
<dbReference type="FunFam" id="3.20.20.450:FF:000001">
    <property type="entry name" value="Cyclic di-GMP phosphodiesterase yahA"/>
    <property type="match status" value="1"/>
</dbReference>
<organism evidence="5 6">
    <name type="scientific">Anoxybacteroides voinovskiense</name>
    <dbReference type="NCBI Taxonomy" id="230470"/>
    <lineage>
        <taxon>Bacteria</taxon>
        <taxon>Bacillati</taxon>
        <taxon>Bacillota</taxon>
        <taxon>Bacilli</taxon>
        <taxon>Bacillales</taxon>
        <taxon>Anoxybacillaceae</taxon>
        <taxon>Anoxybacteroides</taxon>
    </lineage>
</organism>
<dbReference type="PROSITE" id="PS50112">
    <property type="entry name" value="PAS"/>
    <property type="match status" value="1"/>
</dbReference>
<name>A0A840DQG9_9BACL</name>
<dbReference type="Pfam" id="PF00563">
    <property type="entry name" value="EAL"/>
    <property type="match status" value="1"/>
</dbReference>
<accession>A0A840DQG9</accession>
<dbReference type="PROSITE" id="PS50883">
    <property type="entry name" value="EAL"/>
    <property type="match status" value="1"/>
</dbReference>
<dbReference type="InterPro" id="IPR052155">
    <property type="entry name" value="Biofilm_reg_signaling"/>
</dbReference>
<dbReference type="CDD" id="cd01949">
    <property type="entry name" value="GGDEF"/>
    <property type="match status" value="1"/>
</dbReference>
<dbReference type="Gene3D" id="3.30.70.270">
    <property type="match status" value="1"/>
</dbReference>
<reference evidence="5 6" key="1">
    <citation type="submission" date="2020-08" db="EMBL/GenBank/DDBJ databases">
        <title>Genomic Encyclopedia of Type Strains, Phase IV (KMG-IV): sequencing the most valuable type-strain genomes for metagenomic binning, comparative biology and taxonomic classification.</title>
        <authorList>
            <person name="Goeker M."/>
        </authorList>
    </citation>
    <scope>NUCLEOTIDE SEQUENCE [LARGE SCALE GENOMIC DNA]</scope>
    <source>
        <strain evidence="5 6">DSM 17075</strain>
    </source>
</reference>
<feature type="domain" description="GGDEF" evidence="4">
    <location>
        <begin position="171"/>
        <end position="304"/>
    </location>
</feature>